<dbReference type="InterPro" id="IPR004843">
    <property type="entry name" value="Calcineurin-like_PHP"/>
</dbReference>
<dbReference type="HOGENOM" id="CLU_041441_4_0_1"/>
<reference evidence="4" key="2">
    <citation type="submission" date="2015-01" db="EMBL/GenBank/DDBJ databases">
        <title>Evolutionary Origins and Diversification of the Mycorrhizal Mutualists.</title>
        <authorList>
            <consortium name="DOE Joint Genome Institute"/>
            <consortium name="Mycorrhizal Genomics Consortium"/>
            <person name="Kohler A."/>
            <person name="Kuo A."/>
            <person name="Nagy L.G."/>
            <person name="Floudas D."/>
            <person name="Copeland A."/>
            <person name="Barry K.W."/>
            <person name="Cichocki N."/>
            <person name="Veneault-Fourrey C."/>
            <person name="LaButti K."/>
            <person name="Lindquist E.A."/>
            <person name="Lipzen A."/>
            <person name="Lundell T."/>
            <person name="Morin E."/>
            <person name="Murat C."/>
            <person name="Riley R."/>
            <person name="Ohm R."/>
            <person name="Sun H."/>
            <person name="Tunlid A."/>
            <person name="Henrissat B."/>
            <person name="Grigoriev I.V."/>
            <person name="Hibbett D.S."/>
            <person name="Martin F."/>
        </authorList>
    </citation>
    <scope>NUCLEOTIDE SEQUENCE [LARGE SCALE GENOMIC DNA]</scope>
    <source>
        <strain evidence="4">441</strain>
    </source>
</reference>
<dbReference type="Proteomes" id="UP000054018">
    <property type="component" value="Unassembled WGS sequence"/>
</dbReference>
<dbReference type="AlphaFoldDB" id="A0A0C9ZRZ7"/>
<dbReference type="OrthoDB" id="630188at2759"/>
<dbReference type="InterPro" id="IPR029052">
    <property type="entry name" value="Metallo-depent_PP-like"/>
</dbReference>
<dbReference type="InterPro" id="IPR051693">
    <property type="entry name" value="UPF0046_metallophosphoest"/>
</dbReference>
<feature type="domain" description="Calcineurin-like phosphoesterase" evidence="2">
    <location>
        <begin position="33"/>
        <end position="219"/>
    </location>
</feature>
<dbReference type="SUPFAM" id="SSF56300">
    <property type="entry name" value="Metallo-dependent phosphatases"/>
    <property type="match status" value="1"/>
</dbReference>
<dbReference type="EMBL" id="KN833712">
    <property type="protein sequence ID" value="KIK24992.1"/>
    <property type="molecule type" value="Genomic_DNA"/>
</dbReference>
<gene>
    <name evidence="3" type="ORF">PISMIDRAFT_97599</name>
</gene>
<dbReference type="Pfam" id="PF00149">
    <property type="entry name" value="Metallophos"/>
    <property type="match status" value="1"/>
</dbReference>
<evidence type="ECO:0000259" key="2">
    <source>
        <dbReference type="Pfam" id="PF00149"/>
    </source>
</evidence>
<accession>A0A0C9ZRZ7</accession>
<evidence type="ECO:0000313" key="3">
    <source>
        <dbReference type="EMBL" id="KIK24992.1"/>
    </source>
</evidence>
<dbReference type="PANTHER" id="PTHR12905">
    <property type="entry name" value="METALLOPHOSPHOESTERASE"/>
    <property type="match status" value="1"/>
</dbReference>
<dbReference type="Gene3D" id="3.60.21.10">
    <property type="match status" value="1"/>
</dbReference>
<evidence type="ECO:0000256" key="1">
    <source>
        <dbReference type="SAM" id="MobiDB-lite"/>
    </source>
</evidence>
<name>A0A0C9ZRZ7_9AGAM</name>
<organism evidence="3 4">
    <name type="scientific">Pisolithus microcarpus 441</name>
    <dbReference type="NCBI Taxonomy" id="765257"/>
    <lineage>
        <taxon>Eukaryota</taxon>
        <taxon>Fungi</taxon>
        <taxon>Dikarya</taxon>
        <taxon>Basidiomycota</taxon>
        <taxon>Agaricomycotina</taxon>
        <taxon>Agaricomycetes</taxon>
        <taxon>Agaricomycetidae</taxon>
        <taxon>Boletales</taxon>
        <taxon>Sclerodermatineae</taxon>
        <taxon>Pisolithaceae</taxon>
        <taxon>Pisolithus</taxon>
    </lineage>
</organism>
<protein>
    <submittedName>
        <fullName evidence="3">Unplaced genomic scaffold scaffold_28, whole genome shotgun sequence</fullName>
    </submittedName>
</protein>
<proteinExistence type="predicted"/>
<dbReference type="CDD" id="cd07379">
    <property type="entry name" value="MPP_239FB"/>
    <property type="match status" value="1"/>
</dbReference>
<feature type="compositionally biased region" description="Polar residues" evidence="1">
    <location>
        <begin position="1"/>
        <end position="10"/>
    </location>
</feature>
<keyword evidence="4" id="KW-1185">Reference proteome</keyword>
<dbReference type="GO" id="GO:0016787">
    <property type="term" value="F:hydrolase activity"/>
    <property type="evidence" value="ECO:0007669"/>
    <property type="project" value="InterPro"/>
</dbReference>
<feature type="region of interest" description="Disordered" evidence="1">
    <location>
        <begin position="1"/>
        <end position="25"/>
    </location>
</feature>
<dbReference type="PANTHER" id="PTHR12905:SF0">
    <property type="entry name" value="CALCINEURIN-LIKE PHOSPHOESTERASE DOMAIN-CONTAINING PROTEIN"/>
    <property type="match status" value="1"/>
</dbReference>
<evidence type="ECO:0000313" key="4">
    <source>
        <dbReference type="Proteomes" id="UP000054018"/>
    </source>
</evidence>
<reference evidence="3 4" key="1">
    <citation type="submission" date="2014-04" db="EMBL/GenBank/DDBJ databases">
        <authorList>
            <consortium name="DOE Joint Genome Institute"/>
            <person name="Kuo A."/>
            <person name="Kohler A."/>
            <person name="Costa M.D."/>
            <person name="Nagy L.G."/>
            <person name="Floudas D."/>
            <person name="Copeland A."/>
            <person name="Barry K.W."/>
            <person name="Cichocki N."/>
            <person name="Veneault-Fourrey C."/>
            <person name="LaButti K."/>
            <person name="Lindquist E.A."/>
            <person name="Lipzen A."/>
            <person name="Lundell T."/>
            <person name="Morin E."/>
            <person name="Murat C."/>
            <person name="Sun H."/>
            <person name="Tunlid A."/>
            <person name="Henrissat B."/>
            <person name="Grigoriev I.V."/>
            <person name="Hibbett D.S."/>
            <person name="Martin F."/>
            <person name="Nordberg H.P."/>
            <person name="Cantor M.N."/>
            <person name="Hua S.X."/>
        </authorList>
    </citation>
    <scope>NUCLEOTIDE SEQUENCE [LARGE SCALE GENOMIC DNA]</scope>
    <source>
        <strain evidence="3 4">441</strain>
    </source>
</reference>
<sequence length="253" mass="27866">MQATRPTDTRVSVHLHSPQNEAPPHPGAGWTRFVCISDTHSGIFRLPYGDVLLHAGDLSSYGALSQLTRTVDWLKSLKHPVKIMIAGNHDVSSYGGSSLAFQLIQYARTTVRSLASAGLYYLEHEPLHFTGPSGKVWKVYGSPAVPVHLDGAFQYASSTEAKAIYQRIPEDTEILITHTPPYRTLDKTRKGQHVGCQVLASRLKKLRHCRLHVFGHIHEDAGARVDGVEGMHRVSVNAAVPLSDNIVVVDMHD</sequence>